<dbReference type="EMBL" id="KZ819701">
    <property type="protein sequence ID" value="PWN53987.1"/>
    <property type="molecule type" value="Genomic_DNA"/>
</dbReference>
<organism evidence="1 2">
    <name type="scientific">Violaceomyces palustris</name>
    <dbReference type="NCBI Taxonomy" id="1673888"/>
    <lineage>
        <taxon>Eukaryota</taxon>
        <taxon>Fungi</taxon>
        <taxon>Dikarya</taxon>
        <taxon>Basidiomycota</taxon>
        <taxon>Ustilaginomycotina</taxon>
        <taxon>Ustilaginomycetes</taxon>
        <taxon>Violaceomycetales</taxon>
        <taxon>Violaceomycetaceae</taxon>
        <taxon>Violaceomyces</taxon>
    </lineage>
</organism>
<name>A0ACD0P7F7_9BASI</name>
<dbReference type="Proteomes" id="UP000245626">
    <property type="component" value="Unassembled WGS sequence"/>
</dbReference>
<keyword evidence="2" id="KW-1185">Reference proteome</keyword>
<reference evidence="1 2" key="1">
    <citation type="journal article" date="2018" name="Mol. Biol. Evol.">
        <title>Broad Genomic Sampling Reveals a Smut Pathogenic Ancestry of the Fungal Clade Ustilaginomycotina.</title>
        <authorList>
            <person name="Kijpornyongpan T."/>
            <person name="Mondo S.J."/>
            <person name="Barry K."/>
            <person name="Sandor L."/>
            <person name="Lee J."/>
            <person name="Lipzen A."/>
            <person name="Pangilinan J."/>
            <person name="LaButti K."/>
            <person name="Hainaut M."/>
            <person name="Henrissat B."/>
            <person name="Grigoriev I.V."/>
            <person name="Spatafora J.W."/>
            <person name="Aime M.C."/>
        </authorList>
    </citation>
    <scope>NUCLEOTIDE SEQUENCE [LARGE SCALE GENOMIC DNA]</scope>
    <source>
        <strain evidence="1 2">SA 807</strain>
    </source>
</reference>
<accession>A0ACD0P7F7</accession>
<proteinExistence type="predicted"/>
<evidence type="ECO:0000313" key="1">
    <source>
        <dbReference type="EMBL" id="PWN53987.1"/>
    </source>
</evidence>
<gene>
    <name evidence="1" type="ORF">IE53DRAFT_383463</name>
</gene>
<sequence length="224" mass="24235">MSTNTDRLVSTLASQLSKPFISSLGLGLVSSAYFFHANLGATFFGIVPLIHQETLPSSTGGGGGGKKAKAIEEARSRPQTSLKLWSWFYDRAAPHMATSSLVASLSYLYSAYNLPVPSTSTSSNRPPIDLKPLLILASLSMATIAPYTILFMKPLNDDIKIQAKLKPPSPITDSSTGQIKGEELNAWLEQEANRKIKSWSRLHRVRLVLGSIGFSIGTVCLLLV</sequence>
<protein>
    <submittedName>
        <fullName evidence="1">Uncharacterized protein</fullName>
    </submittedName>
</protein>
<evidence type="ECO:0000313" key="2">
    <source>
        <dbReference type="Proteomes" id="UP000245626"/>
    </source>
</evidence>